<sequence length="113" mass="12272">MSQPPEIVRLYRRDGCRDPGAASAGGSDAPDTASDGHGRYDIEGHGRYDIEGHGRYDIEGQADTMIQGHGRRCEHRTDRGPAAAGSLPAARIDAHRREPSAKPSENLQRVQEV</sequence>
<dbReference type="KEGG" id="hlm:DV707_00695"/>
<organism evidence="2 3">
    <name type="scientific">Halobellus limi</name>
    <dbReference type="NCBI Taxonomy" id="699433"/>
    <lineage>
        <taxon>Archaea</taxon>
        <taxon>Methanobacteriati</taxon>
        <taxon>Methanobacteriota</taxon>
        <taxon>Stenosarchaea group</taxon>
        <taxon>Halobacteria</taxon>
        <taxon>Halobacteriales</taxon>
        <taxon>Haloferacaceae</taxon>
        <taxon>Halobellus</taxon>
    </lineage>
</organism>
<name>A0A4D6GXB6_9EURY</name>
<proteinExistence type="predicted"/>
<evidence type="ECO:0000313" key="3">
    <source>
        <dbReference type="Proteomes" id="UP000296733"/>
    </source>
</evidence>
<feature type="region of interest" description="Disordered" evidence="1">
    <location>
        <begin position="68"/>
        <end position="113"/>
    </location>
</feature>
<feature type="region of interest" description="Disordered" evidence="1">
    <location>
        <begin position="13"/>
        <end position="46"/>
    </location>
</feature>
<evidence type="ECO:0000256" key="1">
    <source>
        <dbReference type="SAM" id="MobiDB-lite"/>
    </source>
</evidence>
<evidence type="ECO:0000313" key="2">
    <source>
        <dbReference type="EMBL" id="QCC46315.1"/>
    </source>
</evidence>
<feature type="compositionally biased region" description="Low complexity" evidence="1">
    <location>
        <begin position="18"/>
        <end position="33"/>
    </location>
</feature>
<dbReference type="EMBL" id="CP031311">
    <property type="protein sequence ID" value="QCC46315.1"/>
    <property type="molecule type" value="Genomic_DNA"/>
</dbReference>
<protein>
    <submittedName>
        <fullName evidence="2">Uncharacterized protein</fullName>
    </submittedName>
</protein>
<reference evidence="2 3" key="1">
    <citation type="journal article" date="2019" name="Nat. Commun.">
        <title>A new type of DNA phosphorothioation-based antiviral system in archaea.</title>
        <authorList>
            <person name="Xiong L."/>
            <person name="Liu S."/>
            <person name="Chen S."/>
            <person name="Xiao Y."/>
            <person name="Zhu B."/>
            <person name="Gao Y."/>
            <person name="Zhang Y."/>
            <person name="Chen B."/>
            <person name="Luo J."/>
            <person name="Deng Z."/>
            <person name="Chen X."/>
            <person name="Wang L."/>
            <person name="Chen S."/>
        </authorList>
    </citation>
    <scope>NUCLEOTIDE SEQUENCE [LARGE SCALE GENOMIC DNA]</scope>
    <source>
        <strain evidence="2 3">CGMCC 1.10331</strain>
    </source>
</reference>
<dbReference type="AlphaFoldDB" id="A0A4D6GXB6"/>
<accession>A0A4D6GXB6</accession>
<gene>
    <name evidence="2" type="ORF">DV707_00695</name>
</gene>
<feature type="compositionally biased region" description="Polar residues" evidence="1">
    <location>
        <begin position="103"/>
        <end position="113"/>
    </location>
</feature>
<dbReference type="Proteomes" id="UP000296733">
    <property type="component" value="Chromosome"/>
</dbReference>
<feature type="compositionally biased region" description="Basic and acidic residues" evidence="1">
    <location>
        <begin position="34"/>
        <end position="46"/>
    </location>
</feature>